<evidence type="ECO:0000259" key="2">
    <source>
        <dbReference type="PROSITE" id="PS50885"/>
    </source>
</evidence>
<evidence type="ECO:0000313" key="3">
    <source>
        <dbReference type="EMBL" id="TQF10285.1"/>
    </source>
</evidence>
<sequence length="246" mass="27531">MTTSTTAHAAAPKRRWRNFLLDTSFQLKLTAYMVGVTVVLSALLGVFLVRSAWALMRETATAVEARSRAAEVSRELSGATLSNELLARMDDPTFEATFREKAQGIDAAYEAERAAIVEQRAELEWRQRATWWVLGAFLVGFIAVVAMGTIVVTHRVAGPLLRIRRMVGDVYEGKLRPPQYGLRDGDELRELFDATRSMMQKLRDQSEEDARVLAKALETAERSGVPGESLDELRALESRFRARLEA</sequence>
<name>A0A540WMR1_9BACT</name>
<dbReference type="Gene3D" id="6.10.340.10">
    <property type="match status" value="1"/>
</dbReference>
<evidence type="ECO:0000313" key="4">
    <source>
        <dbReference type="Proteomes" id="UP000315369"/>
    </source>
</evidence>
<feature type="transmembrane region" description="Helical" evidence="1">
    <location>
        <begin position="29"/>
        <end position="49"/>
    </location>
</feature>
<evidence type="ECO:0000256" key="1">
    <source>
        <dbReference type="SAM" id="Phobius"/>
    </source>
</evidence>
<organism evidence="3 4">
    <name type="scientific">Myxococcus llanfairpwllgwyngyllgogerychwyrndrobwllllantysiliogogogochensis</name>
    <dbReference type="NCBI Taxonomy" id="2590453"/>
    <lineage>
        <taxon>Bacteria</taxon>
        <taxon>Pseudomonadati</taxon>
        <taxon>Myxococcota</taxon>
        <taxon>Myxococcia</taxon>
        <taxon>Myxococcales</taxon>
        <taxon>Cystobacterineae</taxon>
        <taxon>Myxococcaceae</taxon>
        <taxon>Myxococcus</taxon>
    </lineage>
</organism>
<dbReference type="OrthoDB" id="5503435at2"/>
<dbReference type="GO" id="GO:0007165">
    <property type="term" value="P:signal transduction"/>
    <property type="evidence" value="ECO:0007669"/>
    <property type="project" value="InterPro"/>
</dbReference>
<gene>
    <name evidence="3" type="ORF">FJV41_40235</name>
</gene>
<protein>
    <submittedName>
        <fullName evidence="3">HAMP domain-containing protein</fullName>
    </submittedName>
</protein>
<dbReference type="EMBL" id="VIFM01000266">
    <property type="protein sequence ID" value="TQF10285.1"/>
    <property type="molecule type" value="Genomic_DNA"/>
</dbReference>
<dbReference type="GO" id="GO:0016020">
    <property type="term" value="C:membrane"/>
    <property type="evidence" value="ECO:0007669"/>
    <property type="project" value="InterPro"/>
</dbReference>
<keyword evidence="1" id="KW-1133">Transmembrane helix</keyword>
<feature type="transmembrane region" description="Helical" evidence="1">
    <location>
        <begin position="129"/>
        <end position="152"/>
    </location>
</feature>
<keyword evidence="1" id="KW-0812">Transmembrane</keyword>
<proteinExistence type="predicted"/>
<comment type="caution">
    <text evidence="3">The sequence shown here is derived from an EMBL/GenBank/DDBJ whole genome shotgun (WGS) entry which is preliminary data.</text>
</comment>
<accession>A0A540WMR1</accession>
<dbReference type="AlphaFoldDB" id="A0A540WMR1"/>
<dbReference type="SUPFAM" id="SSF158472">
    <property type="entry name" value="HAMP domain-like"/>
    <property type="match status" value="1"/>
</dbReference>
<dbReference type="PROSITE" id="PS50885">
    <property type="entry name" value="HAMP"/>
    <property type="match status" value="1"/>
</dbReference>
<dbReference type="Proteomes" id="UP000315369">
    <property type="component" value="Unassembled WGS sequence"/>
</dbReference>
<reference evidence="3 4" key="1">
    <citation type="submission" date="2019-06" db="EMBL/GenBank/DDBJ databases">
        <authorList>
            <person name="Livingstone P."/>
            <person name="Whitworth D."/>
        </authorList>
    </citation>
    <scope>NUCLEOTIDE SEQUENCE [LARGE SCALE GENOMIC DNA]</scope>
    <source>
        <strain evidence="3 4">AM401</strain>
    </source>
</reference>
<dbReference type="InterPro" id="IPR003660">
    <property type="entry name" value="HAMP_dom"/>
</dbReference>
<dbReference type="RefSeq" id="WP_141647923.1">
    <property type="nucleotide sequence ID" value="NZ_VIFM01000266.1"/>
</dbReference>
<keyword evidence="1" id="KW-0472">Membrane</keyword>
<keyword evidence="4" id="KW-1185">Reference proteome</keyword>
<feature type="domain" description="HAMP" evidence="2">
    <location>
        <begin position="154"/>
        <end position="207"/>
    </location>
</feature>